<proteinExistence type="predicted"/>
<feature type="compositionally biased region" description="Gly residues" evidence="1">
    <location>
        <begin position="68"/>
        <end position="106"/>
    </location>
</feature>
<dbReference type="AlphaFoldDB" id="A0A365H9X8"/>
<gene>
    <name evidence="2" type="ORF">DPM19_08670</name>
</gene>
<dbReference type="Proteomes" id="UP000251891">
    <property type="component" value="Unassembled WGS sequence"/>
</dbReference>
<organism evidence="2 3">
    <name type="scientific">Actinomadura craniellae</name>
    <dbReference type="NCBI Taxonomy" id="2231787"/>
    <lineage>
        <taxon>Bacteria</taxon>
        <taxon>Bacillati</taxon>
        <taxon>Actinomycetota</taxon>
        <taxon>Actinomycetes</taxon>
        <taxon>Streptosporangiales</taxon>
        <taxon>Thermomonosporaceae</taxon>
        <taxon>Actinomadura</taxon>
    </lineage>
</organism>
<keyword evidence="3" id="KW-1185">Reference proteome</keyword>
<feature type="compositionally biased region" description="Gly residues" evidence="1">
    <location>
        <begin position="332"/>
        <end position="342"/>
    </location>
</feature>
<name>A0A365H9X8_9ACTN</name>
<sequence>MAKTAVVPAEMTTVSTISTKIFCSGPRRFAPIRAGGTRCSRWLGTARGRGAGAGRGRGTTGAAATGRGAAGAGAGRAGTTGTTGGAGCSGAGGGGTGRAGDGGEGTGTGGFGGGAAGLHWAGMCTAGGRIATEIGGTGSTGTSTQITGAVTVTHGTRETGTATSTGVPPGTAGRGTGRRTTQGASESPDGDTVTYASVAGGVPPQDSRPGTEQCAATEAPGREIVPETGVVGPAETSIARSPESETDSGAHPTCPGAAQRSDEVPPGGRSAAEPGGTGGTAPDGGTDPIGGSAQTTGVRGVQSRGFALVRGRAGVLPAGRAEPPVRREVAAGAGGGMEAGGG</sequence>
<comment type="caution">
    <text evidence="2">The sequence shown here is derived from an EMBL/GenBank/DDBJ whole genome shotgun (WGS) entry which is preliminary data.</text>
</comment>
<accession>A0A365H9X8</accession>
<evidence type="ECO:0000313" key="3">
    <source>
        <dbReference type="Proteomes" id="UP000251891"/>
    </source>
</evidence>
<feature type="compositionally biased region" description="Gly residues" evidence="1">
    <location>
        <begin position="47"/>
        <end position="59"/>
    </location>
</feature>
<protein>
    <submittedName>
        <fullName evidence="2">Uncharacterized protein</fullName>
    </submittedName>
</protein>
<dbReference type="EMBL" id="QLYX01000003">
    <property type="protein sequence ID" value="RAY15829.1"/>
    <property type="molecule type" value="Genomic_DNA"/>
</dbReference>
<feature type="region of interest" description="Disordered" evidence="1">
    <location>
        <begin position="151"/>
        <end position="301"/>
    </location>
</feature>
<reference evidence="2 3" key="1">
    <citation type="submission" date="2018-06" db="EMBL/GenBank/DDBJ databases">
        <title>Actinomadura craniellae sp. nov. isolated from marine sponge Craniella sp.</title>
        <authorList>
            <person name="Li L."/>
            <person name="Xu Q.H."/>
            <person name="Lin H.W."/>
            <person name="Lu Y.H."/>
        </authorList>
    </citation>
    <scope>NUCLEOTIDE SEQUENCE [LARGE SCALE GENOMIC DNA]</scope>
    <source>
        <strain evidence="2 3">LHW63021</strain>
    </source>
</reference>
<evidence type="ECO:0000256" key="1">
    <source>
        <dbReference type="SAM" id="MobiDB-lite"/>
    </source>
</evidence>
<feature type="region of interest" description="Disordered" evidence="1">
    <location>
        <begin position="314"/>
        <end position="342"/>
    </location>
</feature>
<feature type="region of interest" description="Disordered" evidence="1">
    <location>
        <begin position="45"/>
        <end position="106"/>
    </location>
</feature>
<evidence type="ECO:0000313" key="2">
    <source>
        <dbReference type="EMBL" id="RAY15829.1"/>
    </source>
</evidence>